<reference evidence="2" key="1">
    <citation type="submission" date="2020-05" db="EMBL/GenBank/DDBJ databases">
        <title>WGS assembly of Panicum virgatum.</title>
        <authorList>
            <person name="Lovell J.T."/>
            <person name="Jenkins J."/>
            <person name="Shu S."/>
            <person name="Juenger T.E."/>
            <person name="Schmutz J."/>
        </authorList>
    </citation>
    <scope>NUCLEOTIDE SEQUENCE</scope>
    <source>
        <strain evidence="2">AP13</strain>
    </source>
</reference>
<dbReference type="Proteomes" id="UP000823388">
    <property type="component" value="Chromosome 7K"/>
</dbReference>
<evidence type="ECO:0000313" key="2">
    <source>
        <dbReference type="EMBL" id="KAG2573651.1"/>
    </source>
</evidence>
<gene>
    <name evidence="2" type="ORF">PVAP13_7KG268565</name>
</gene>
<sequence>MEVVFISRQYHFITDENPWRIPELSCLLNTDAKALGVPFAKTATLPREKCMNGGSPRRGPGMASSCRTVSLL</sequence>
<evidence type="ECO:0000313" key="3">
    <source>
        <dbReference type="Proteomes" id="UP000823388"/>
    </source>
</evidence>
<keyword evidence="3" id="KW-1185">Reference proteome</keyword>
<organism evidence="2 3">
    <name type="scientific">Panicum virgatum</name>
    <name type="common">Blackwell switchgrass</name>
    <dbReference type="NCBI Taxonomy" id="38727"/>
    <lineage>
        <taxon>Eukaryota</taxon>
        <taxon>Viridiplantae</taxon>
        <taxon>Streptophyta</taxon>
        <taxon>Embryophyta</taxon>
        <taxon>Tracheophyta</taxon>
        <taxon>Spermatophyta</taxon>
        <taxon>Magnoliopsida</taxon>
        <taxon>Liliopsida</taxon>
        <taxon>Poales</taxon>
        <taxon>Poaceae</taxon>
        <taxon>PACMAD clade</taxon>
        <taxon>Panicoideae</taxon>
        <taxon>Panicodae</taxon>
        <taxon>Paniceae</taxon>
        <taxon>Panicinae</taxon>
        <taxon>Panicum</taxon>
        <taxon>Panicum sect. Hiantes</taxon>
    </lineage>
</organism>
<name>A0A8T0QFC9_PANVG</name>
<proteinExistence type="predicted"/>
<comment type="caution">
    <text evidence="2">The sequence shown here is derived from an EMBL/GenBank/DDBJ whole genome shotgun (WGS) entry which is preliminary data.</text>
</comment>
<feature type="region of interest" description="Disordered" evidence="1">
    <location>
        <begin position="50"/>
        <end position="72"/>
    </location>
</feature>
<accession>A0A8T0QFC9</accession>
<dbReference type="AlphaFoldDB" id="A0A8T0QFC9"/>
<dbReference type="EMBL" id="CM029049">
    <property type="protein sequence ID" value="KAG2573651.1"/>
    <property type="molecule type" value="Genomic_DNA"/>
</dbReference>
<protein>
    <submittedName>
        <fullName evidence="2">Uncharacterized protein</fullName>
    </submittedName>
</protein>
<evidence type="ECO:0000256" key="1">
    <source>
        <dbReference type="SAM" id="MobiDB-lite"/>
    </source>
</evidence>